<sequence>MILGIHHTAIATRDIESLATWYIDMFGLAKLCDDGWSGAPELDKIVGLPNSAARFMLLSGGNHCIELFQFSSPDPGEHTPARPVSKPGFTHICFAVDDIQAEYRRLSEAGMEFHCPPTVAANRPLLATYGRDPDGNVVELLQVIDDGPFAFATTRPEWKVAPKSA</sequence>
<dbReference type="STRING" id="1420583.V473_09140"/>
<dbReference type="InterPro" id="IPR037523">
    <property type="entry name" value="VOC_core"/>
</dbReference>
<dbReference type="PROSITE" id="PS51819">
    <property type="entry name" value="VOC"/>
    <property type="match status" value="1"/>
</dbReference>
<dbReference type="SUPFAM" id="SSF54593">
    <property type="entry name" value="Glyoxalase/Bleomycin resistance protein/Dihydroxybiphenyl dioxygenase"/>
    <property type="match status" value="1"/>
</dbReference>
<dbReference type="InterPro" id="IPR029068">
    <property type="entry name" value="Glyas_Bleomycin-R_OHBP_Dase"/>
</dbReference>
<dbReference type="Proteomes" id="UP000052232">
    <property type="component" value="Unassembled WGS sequence"/>
</dbReference>
<gene>
    <name evidence="3" type="ORF">V473_09140</name>
</gene>
<dbReference type="RefSeq" id="WP_066602729.1">
    <property type="nucleotide sequence ID" value="NZ_KQ130434.1"/>
</dbReference>
<dbReference type="Gene3D" id="3.10.180.10">
    <property type="entry name" value="2,3-Dihydroxybiphenyl 1,2-Dioxygenase, domain 1"/>
    <property type="match status" value="1"/>
</dbReference>
<dbReference type="EMBL" id="JACT01000001">
    <property type="protein sequence ID" value="KMS58278.1"/>
    <property type="molecule type" value="Genomic_DNA"/>
</dbReference>
<dbReference type="AlphaFoldDB" id="A0A0J7Y4D1"/>
<reference evidence="3 4" key="1">
    <citation type="journal article" date="2015" name="G3 (Bethesda)">
        <title>Insights into Ongoing Evolution of the Hexachlorocyclohexane Catabolic Pathway from Comparative Genomics of Ten Sphingomonadaceae Strains.</title>
        <authorList>
            <person name="Pearce S.L."/>
            <person name="Oakeshott J.G."/>
            <person name="Pandey G."/>
        </authorList>
    </citation>
    <scope>NUCLEOTIDE SEQUENCE [LARGE SCALE GENOMIC DNA]</scope>
    <source>
        <strain evidence="3 4">LL01</strain>
    </source>
</reference>
<evidence type="ECO:0000313" key="3">
    <source>
        <dbReference type="EMBL" id="KMS58278.1"/>
    </source>
</evidence>
<keyword evidence="4" id="KW-1185">Reference proteome</keyword>
<organism evidence="3 4">
    <name type="scientific">Sphingobium cupriresistens LL01</name>
    <dbReference type="NCBI Taxonomy" id="1420583"/>
    <lineage>
        <taxon>Bacteria</taxon>
        <taxon>Pseudomonadati</taxon>
        <taxon>Pseudomonadota</taxon>
        <taxon>Alphaproteobacteria</taxon>
        <taxon>Sphingomonadales</taxon>
        <taxon>Sphingomonadaceae</taxon>
        <taxon>Sphingobium</taxon>
    </lineage>
</organism>
<dbReference type="InterPro" id="IPR051785">
    <property type="entry name" value="MMCE/EMCE_epimerase"/>
</dbReference>
<evidence type="ECO:0000259" key="2">
    <source>
        <dbReference type="PROSITE" id="PS51819"/>
    </source>
</evidence>
<evidence type="ECO:0000256" key="1">
    <source>
        <dbReference type="ARBA" id="ARBA00022723"/>
    </source>
</evidence>
<feature type="domain" description="VOC" evidence="2">
    <location>
        <begin position="4"/>
        <end position="143"/>
    </location>
</feature>
<name>A0A0J7Y4D1_9SPHN</name>
<dbReference type="PANTHER" id="PTHR43048:SF3">
    <property type="entry name" value="METHYLMALONYL-COA EPIMERASE, MITOCHONDRIAL"/>
    <property type="match status" value="1"/>
</dbReference>
<dbReference type="PATRIC" id="fig|1420583.3.peg.1836"/>
<dbReference type="PANTHER" id="PTHR43048">
    <property type="entry name" value="METHYLMALONYL-COA EPIMERASE"/>
    <property type="match status" value="1"/>
</dbReference>
<comment type="caution">
    <text evidence="3">The sequence shown here is derived from an EMBL/GenBank/DDBJ whole genome shotgun (WGS) entry which is preliminary data.</text>
</comment>
<dbReference type="GO" id="GO:0046872">
    <property type="term" value="F:metal ion binding"/>
    <property type="evidence" value="ECO:0007669"/>
    <property type="project" value="UniProtKB-KW"/>
</dbReference>
<dbReference type="GO" id="GO:0004493">
    <property type="term" value="F:methylmalonyl-CoA epimerase activity"/>
    <property type="evidence" value="ECO:0007669"/>
    <property type="project" value="TreeGrafter"/>
</dbReference>
<accession>A0A0J7Y4D1</accession>
<dbReference type="Pfam" id="PF00903">
    <property type="entry name" value="Glyoxalase"/>
    <property type="match status" value="1"/>
</dbReference>
<protein>
    <submittedName>
        <fullName evidence="3">Glyoxalase</fullName>
    </submittedName>
</protein>
<evidence type="ECO:0000313" key="4">
    <source>
        <dbReference type="Proteomes" id="UP000052232"/>
    </source>
</evidence>
<keyword evidence="1" id="KW-0479">Metal-binding</keyword>
<proteinExistence type="predicted"/>
<dbReference type="GO" id="GO:0046491">
    <property type="term" value="P:L-methylmalonyl-CoA metabolic process"/>
    <property type="evidence" value="ECO:0007669"/>
    <property type="project" value="TreeGrafter"/>
</dbReference>
<dbReference type="InterPro" id="IPR004360">
    <property type="entry name" value="Glyas_Fos-R_dOase_dom"/>
</dbReference>